<keyword evidence="6 7" id="KW-0694">RNA-binding</keyword>
<feature type="binding site" evidence="7 8">
    <location>
        <position position="123"/>
    </location>
    <ligand>
        <name>S-adenosyl-L-methionine</name>
        <dbReference type="ChEBI" id="CHEBI:59789"/>
    </ligand>
</feature>
<dbReference type="Gene3D" id="3.40.50.150">
    <property type="entry name" value="Vaccinia Virus protein VP39"/>
    <property type="match status" value="1"/>
</dbReference>
<comment type="similarity">
    <text evidence="7">Belongs to the class I-like SAM-binding methyltransferase superfamily. rRNA adenine N(6)-methyltransferase family. RsmA subfamily.</text>
</comment>
<dbReference type="InterPro" id="IPR001737">
    <property type="entry name" value="KsgA/Erm"/>
</dbReference>
<comment type="subcellular location">
    <subcellularLocation>
        <location evidence="7">Cytoplasm</location>
    </subcellularLocation>
</comment>
<evidence type="ECO:0000256" key="2">
    <source>
        <dbReference type="ARBA" id="ARBA00022552"/>
    </source>
</evidence>
<feature type="binding site" evidence="7 8">
    <location>
        <position position="99"/>
    </location>
    <ligand>
        <name>S-adenosyl-L-methionine</name>
        <dbReference type="ChEBI" id="CHEBI:59789"/>
    </ligand>
</feature>
<dbReference type="EC" id="2.1.1.182" evidence="7"/>
<protein>
    <recommendedName>
        <fullName evidence="7">Ribosomal RNA small subunit methyltransferase A</fullName>
        <ecNumber evidence="7">2.1.1.182</ecNumber>
    </recommendedName>
    <alternativeName>
        <fullName evidence="7">16S rRNA (adenine(1518)-N(6)/adenine(1519)-N(6))-dimethyltransferase</fullName>
    </alternativeName>
    <alternativeName>
        <fullName evidence="7">16S rRNA dimethyladenosine transferase</fullName>
    </alternativeName>
    <alternativeName>
        <fullName evidence="7">16S rRNA dimethylase</fullName>
    </alternativeName>
    <alternativeName>
        <fullName evidence="7">S-adenosylmethionine-6-N', N'-adenosyl(rRNA) dimethyltransferase</fullName>
    </alternativeName>
</protein>
<keyword evidence="3 7" id="KW-0489">Methyltransferase</keyword>
<dbReference type="PROSITE" id="PS51689">
    <property type="entry name" value="SAM_RNA_A_N6_MT"/>
    <property type="match status" value="1"/>
</dbReference>
<dbReference type="InterPro" id="IPR020596">
    <property type="entry name" value="rRNA_Ade_Mease_Trfase_CS"/>
</dbReference>
<dbReference type="InterPro" id="IPR020598">
    <property type="entry name" value="rRNA_Ade_methylase_Trfase_N"/>
</dbReference>
<feature type="binding site" evidence="7 8">
    <location>
        <position position="74"/>
    </location>
    <ligand>
        <name>S-adenosyl-L-methionine</name>
        <dbReference type="ChEBI" id="CHEBI:59789"/>
    </ligand>
</feature>
<dbReference type="PROSITE" id="PS01131">
    <property type="entry name" value="RRNA_A_DIMETH"/>
    <property type="match status" value="1"/>
</dbReference>
<reference evidence="10 11" key="1">
    <citation type="submission" date="2020-07" db="EMBL/GenBank/DDBJ databases">
        <title>Draft whole-genome sequence of Heliobacterium chlorum DSM 3682, type strain.</title>
        <authorList>
            <person name="Kyndt J.A."/>
            <person name="Meyer T.E."/>
            <person name="Imhoff J.F."/>
        </authorList>
    </citation>
    <scope>NUCLEOTIDE SEQUENCE [LARGE SCALE GENOMIC DNA]</scope>
    <source>
        <strain evidence="10 11">DSM 3682</strain>
    </source>
</reference>
<sequence>MSKELRQRIAQYGIRAKKGLGQNFLSDSEYVYRIVDAAELSSGDVVVEIGPGPATLTPHLAEAVGPEGKVLAIEVDESLRPLLTDLCREYPQVEILWQDALKVDYDAVTAPYRGDKPFALVANLPYYITTPIMMGLLEGRFNLSHMVIMVQKEVADRMLAQAGTKDYGALSVAVQYHCEVKLVTKVPPGAFIPPPKVSSAVVRLNRRRQPPVSVSDEKAFFRVVRAAFNQRRKTLLNALGGLGLEMTKMEMSERLARVGIDPGRRGETLNLDEFARATDALYR</sequence>
<dbReference type="Gene3D" id="1.10.8.100">
    <property type="entry name" value="Ribosomal RNA adenine dimethylase-like, domain 2"/>
    <property type="match status" value="1"/>
</dbReference>
<dbReference type="PANTHER" id="PTHR11727:SF7">
    <property type="entry name" value="DIMETHYLADENOSINE TRANSFERASE-RELATED"/>
    <property type="match status" value="1"/>
</dbReference>
<evidence type="ECO:0000256" key="7">
    <source>
        <dbReference type="HAMAP-Rule" id="MF_00607"/>
    </source>
</evidence>
<evidence type="ECO:0000259" key="9">
    <source>
        <dbReference type="SMART" id="SM00650"/>
    </source>
</evidence>
<dbReference type="Proteomes" id="UP000617402">
    <property type="component" value="Unassembled WGS sequence"/>
</dbReference>
<accession>A0ABR7T048</accession>
<feature type="binding site" evidence="7 8">
    <location>
        <position position="23"/>
    </location>
    <ligand>
        <name>S-adenosyl-L-methionine</name>
        <dbReference type="ChEBI" id="CHEBI:59789"/>
    </ligand>
</feature>
<evidence type="ECO:0000256" key="8">
    <source>
        <dbReference type="PROSITE-ProRule" id="PRU01026"/>
    </source>
</evidence>
<dbReference type="NCBIfam" id="TIGR00755">
    <property type="entry name" value="ksgA"/>
    <property type="match status" value="1"/>
</dbReference>
<keyword evidence="4 7" id="KW-0808">Transferase</keyword>
<dbReference type="InterPro" id="IPR011530">
    <property type="entry name" value="rRNA_adenine_dimethylase"/>
</dbReference>
<dbReference type="SMART" id="SM00650">
    <property type="entry name" value="rADc"/>
    <property type="match status" value="1"/>
</dbReference>
<evidence type="ECO:0000313" key="11">
    <source>
        <dbReference type="Proteomes" id="UP000617402"/>
    </source>
</evidence>
<keyword evidence="1 7" id="KW-0963">Cytoplasm</keyword>
<comment type="function">
    <text evidence="7">Specifically dimethylates two adjacent adenosines (A1518 and A1519) in the loop of a conserved hairpin near the 3'-end of 16S rRNA in the 30S particle. May play a critical role in biogenesis of 30S subunits.</text>
</comment>
<evidence type="ECO:0000313" key="10">
    <source>
        <dbReference type="EMBL" id="MBC9784168.1"/>
    </source>
</evidence>
<evidence type="ECO:0000256" key="4">
    <source>
        <dbReference type="ARBA" id="ARBA00022679"/>
    </source>
</evidence>
<organism evidence="10 11">
    <name type="scientific">Heliobacterium chlorum</name>
    <dbReference type="NCBI Taxonomy" id="2698"/>
    <lineage>
        <taxon>Bacteria</taxon>
        <taxon>Bacillati</taxon>
        <taxon>Bacillota</taxon>
        <taxon>Clostridia</taxon>
        <taxon>Eubacteriales</taxon>
        <taxon>Heliobacteriaceae</taxon>
        <taxon>Heliobacterium</taxon>
    </lineage>
</organism>
<feature type="domain" description="Ribosomal RNA adenine methylase transferase N-terminal" evidence="9">
    <location>
        <begin position="30"/>
        <end position="208"/>
    </location>
</feature>
<dbReference type="HAMAP" id="MF_00607">
    <property type="entry name" value="16SrRNA_methyltr_A"/>
    <property type="match status" value="1"/>
</dbReference>
<keyword evidence="5 7" id="KW-0949">S-adenosyl-L-methionine</keyword>
<feature type="binding site" evidence="7 8">
    <location>
        <position position="50"/>
    </location>
    <ligand>
        <name>S-adenosyl-L-methionine</name>
        <dbReference type="ChEBI" id="CHEBI:59789"/>
    </ligand>
</feature>
<dbReference type="PANTHER" id="PTHR11727">
    <property type="entry name" value="DIMETHYLADENOSINE TRANSFERASE"/>
    <property type="match status" value="1"/>
</dbReference>
<dbReference type="InterPro" id="IPR029063">
    <property type="entry name" value="SAM-dependent_MTases_sf"/>
</dbReference>
<comment type="catalytic activity">
    <reaction evidence="7">
        <text>adenosine(1518)/adenosine(1519) in 16S rRNA + 4 S-adenosyl-L-methionine = N(6)-dimethyladenosine(1518)/N(6)-dimethyladenosine(1519) in 16S rRNA + 4 S-adenosyl-L-homocysteine + 4 H(+)</text>
        <dbReference type="Rhea" id="RHEA:19609"/>
        <dbReference type="Rhea" id="RHEA-COMP:10232"/>
        <dbReference type="Rhea" id="RHEA-COMP:10233"/>
        <dbReference type="ChEBI" id="CHEBI:15378"/>
        <dbReference type="ChEBI" id="CHEBI:57856"/>
        <dbReference type="ChEBI" id="CHEBI:59789"/>
        <dbReference type="ChEBI" id="CHEBI:74411"/>
        <dbReference type="ChEBI" id="CHEBI:74493"/>
        <dbReference type="EC" id="2.1.1.182"/>
    </reaction>
</comment>
<evidence type="ECO:0000256" key="5">
    <source>
        <dbReference type="ARBA" id="ARBA00022691"/>
    </source>
</evidence>
<gene>
    <name evidence="7 10" type="primary">rsmA</name>
    <name evidence="7" type="synonym">ksgA</name>
    <name evidence="10" type="ORF">H1S01_06540</name>
</gene>
<proteinExistence type="inferred from homology"/>
<dbReference type="GO" id="GO:0052908">
    <property type="term" value="F:16S rRNA (adenine(1518)-N(6)/adenine(1519)-N(6))-dimethyltransferase activity"/>
    <property type="evidence" value="ECO:0007669"/>
    <property type="project" value="UniProtKB-EC"/>
</dbReference>
<evidence type="ECO:0000256" key="6">
    <source>
        <dbReference type="ARBA" id="ARBA00022884"/>
    </source>
</evidence>
<comment type="caution">
    <text evidence="10">The sequence shown here is derived from an EMBL/GenBank/DDBJ whole genome shotgun (WGS) entry which is preliminary data.</text>
</comment>
<dbReference type="RefSeq" id="WP_188039289.1">
    <property type="nucleotide sequence ID" value="NZ_JACVHF010000004.1"/>
</dbReference>
<evidence type="ECO:0000256" key="3">
    <source>
        <dbReference type="ARBA" id="ARBA00022603"/>
    </source>
</evidence>
<keyword evidence="2 7" id="KW-0698">rRNA processing</keyword>
<dbReference type="InterPro" id="IPR023165">
    <property type="entry name" value="rRNA_Ade_diMease-like_C"/>
</dbReference>
<dbReference type="EMBL" id="JACVHF010000004">
    <property type="protein sequence ID" value="MBC9784168.1"/>
    <property type="molecule type" value="Genomic_DNA"/>
</dbReference>
<dbReference type="SUPFAM" id="SSF53335">
    <property type="entry name" value="S-adenosyl-L-methionine-dependent methyltransferases"/>
    <property type="match status" value="1"/>
</dbReference>
<feature type="binding site" evidence="7 8">
    <location>
        <position position="25"/>
    </location>
    <ligand>
        <name>S-adenosyl-L-methionine</name>
        <dbReference type="ChEBI" id="CHEBI:59789"/>
    </ligand>
</feature>
<dbReference type="Pfam" id="PF00398">
    <property type="entry name" value="RrnaAD"/>
    <property type="match status" value="1"/>
</dbReference>
<keyword evidence="11" id="KW-1185">Reference proteome</keyword>
<evidence type="ECO:0000256" key="1">
    <source>
        <dbReference type="ARBA" id="ARBA00022490"/>
    </source>
</evidence>
<name>A0ABR7T048_HELCL</name>